<evidence type="ECO:0000313" key="3">
    <source>
        <dbReference type="Proteomes" id="UP000799441"/>
    </source>
</evidence>
<accession>A0A9P4Q6U7</accession>
<protein>
    <submittedName>
        <fullName evidence="2">Uncharacterized protein</fullName>
    </submittedName>
</protein>
<dbReference type="EMBL" id="MU003797">
    <property type="protein sequence ID" value="KAF2720635.1"/>
    <property type="molecule type" value="Genomic_DNA"/>
</dbReference>
<feature type="region of interest" description="Disordered" evidence="1">
    <location>
        <begin position="1"/>
        <end position="37"/>
    </location>
</feature>
<proteinExistence type="predicted"/>
<evidence type="ECO:0000256" key="1">
    <source>
        <dbReference type="SAM" id="MobiDB-lite"/>
    </source>
</evidence>
<evidence type="ECO:0000313" key="2">
    <source>
        <dbReference type="EMBL" id="KAF2720635.1"/>
    </source>
</evidence>
<keyword evidence="3" id="KW-1185">Reference proteome</keyword>
<comment type="caution">
    <text evidence="2">The sequence shown here is derived from an EMBL/GenBank/DDBJ whole genome shotgun (WGS) entry which is preliminary data.</text>
</comment>
<sequence>MAANAWGELDTQEITTTPHHDEDEATVASTPPSVEPIGRTTQRWQSLFHLSPDDAVDRLLAHRNNLTRPRVSDIHWDAVRESAESQGHDRESYEYELWLQQKRATLPSDATTAVESDVVDHRMRYLLELCGPLDSVQKAMRVAGLETVPEIRQGWSVENQQTVEVCCIDAAARAKVLKWSASDEAGGGGWEPTILVDPRSLAR</sequence>
<gene>
    <name evidence="2" type="ORF">K431DRAFT_226087</name>
</gene>
<organism evidence="2 3">
    <name type="scientific">Polychaeton citri CBS 116435</name>
    <dbReference type="NCBI Taxonomy" id="1314669"/>
    <lineage>
        <taxon>Eukaryota</taxon>
        <taxon>Fungi</taxon>
        <taxon>Dikarya</taxon>
        <taxon>Ascomycota</taxon>
        <taxon>Pezizomycotina</taxon>
        <taxon>Dothideomycetes</taxon>
        <taxon>Dothideomycetidae</taxon>
        <taxon>Capnodiales</taxon>
        <taxon>Capnodiaceae</taxon>
        <taxon>Polychaeton</taxon>
    </lineage>
</organism>
<dbReference type="Proteomes" id="UP000799441">
    <property type="component" value="Unassembled WGS sequence"/>
</dbReference>
<dbReference type="OrthoDB" id="3262926at2759"/>
<dbReference type="AlphaFoldDB" id="A0A9P4Q6U7"/>
<name>A0A9P4Q6U7_9PEZI</name>
<reference evidence="2" key="1">
    <citation type="journal article" date="2020" name="Stud. Mycol.">
        <title>101 Dothideomycetes genomes: a test case for predicting lifestyles and emergence of pathogens.</title>
        <authorList>
            <person name="Haridas S."/>
            <person name="Albert R."/>
            <person name="Binder M."/>
            <person name="Bloem J."/>
            <person name="Labutti K."/>
            <person name="Salamov A."/>
            <person name="Andreopoulos B."/>
            <person name="Baker S."/>
            <person name="Barry K."/>
            <person name="Bills G."/>
            <person name="Bluhm B."/>
            <person name="Cannon C."/>
            <person name="Castanera R."/>
            <person name="Culley D."/>
            <person name="Daum C."/>
            <person name="Ezra D."/>
            <person name="Gonzalez J."/>
            <person name="Henrissat B."/>
            <person name="Kuo A."/>
            <person name="Liang C."/>
            <person name="Lipzen A."/>
            <person name="Lutzoni F."/>
            <person name="Magnuson J."/>
            <person name="Mondo S."/>
            <person name="Nolan M."/>
            <person name="Ohm R."/>
            <person name="Pangilinan J."/>
            <person name="Park H.-J."/>
            <person name="Ramirez L."/>
            <person name="Alfaro M."/>
            <person name="Sun H."/>
            <person name="Tritt A."/>
            <person name="Yoshinaga Y."/>
            <person name="Zwiers L.-H."/>
            <person name="Turgeon B."/>
            <person name="Goodwin S."/>
            <person name="Spatafora J."/>
            <person name="Crous P."/>
            <person name="Grigoriev I."/>
        </authorList>
    </citation>
    <scope>NUCLEOTIDE SEQUENCE</scope>
    <source>
        <strain evidence="2">CBS 116435</strain>
    </source>
</reference>